<dbReference type="PROSITE" id="PS50893">
    <property type="entry name" value="ABC_TRANSPORTER_2"/>
    <property type="match status" value="1"/>
</dbReference>
<dbReference type="InterPro" id="IPR003593">
    <property type="entry name" value="AAA+_ATPase"/>
</dbReference>
<dbReference type="PANTHER" id="PTHR43776:SF7">
    <property type="entry name" value="D,D-DIPEPTIDE TRANSPORT ATP-BINDING PROTEIN DDPF-RELATED"/>
    <property type="match status" value="1"/>
</dbReference>
<dbReference type="AlphaFoldDB" id="A0A1V4IEP9"/>
<evidence type="ECO:0000259" key="5">
    <source>
        <dbReference type="PROSITE" id="PS50893"/>
    </source>
</evidence>
<dbReference type="PROSITE" id="PS00211">
    <property type="entry name" value="ABC_TRANSPORTER_1"/>
    <property type="match status" value="1"/>
</dbReference>
<proteinExistence type="inferred from homology"/>
<dbReference type="InterPro" id="IPR013563">
    <property type="entry name" value="Oligopep_ABC_C"/>
</dbReference>
<dbReference type="Pfam" id="PF00005">
    <property type="entry name" value="ABC_tran"/>
    <property type="match status" value="1"/>
</dbReference>
<dbReference type="GO" id="GO:0005524">
    <property type="term" value="F:ATP binding"/>
    <property type="evidence" value="ECO:0007669"/>
    <property type="project" value="UniProtKB-KW"/>
</dbReference>
<keyword evidence="2" id="KW-0813">Transport</keyword>
<dbReference type="NCBIfam" id="NF008453">
    <property type="entry name" value="PRK11308.1"/>
    <property type="match status" value="1"/>
</dbReference>
<evidence type="ECO:0000256" key="4">
    <source>
        <dbReference type="ARBA" id="ARBA00022840"/>
    </source>
</evidence>
<dbReference type="RefSeq" id="WP_079427104.1">
    <property type="nucleotide sequence ID" value="NZ_MZGV01000057.1"/>
</dbReference>
<evidence type="ECO:0000313" key="7">
    <source>
        <dbReference type="Proteomes" id="UP000190080"/>
    </source>
</evidence>
<dbReference type="EMBL" id="MZGV01000057">
    <property type="protein sequence ID" value="OPJ58399.1"/>
    <property type="molecule type" value="Genomic_DNA"/>
</dbReference>
<accession>A0A1V4IEP9</accession>
<dbReference type="GO" id="GO:0016887">
    <property type="term" value="F:ATP hydrolysis activity"/>
    <property type="evidence" value="ECO:0007669"/>
    <property type="project" value="InterPro"/>
</dbReference>
<dbReference type="FunFam" id="3.40.50.300:FF:000016">
    <property type="entry name" value="Oligopeptide ABC transporter ATP-binding component"/>
    <property type="match status" value="1"/>
</dbReference>
<protein>
    <submittedName>
        <fullName evidence="6">Oligopeptide transport ATP-binding protein OppF</fullName>
    </submittedName>
</protein>
<dbReference type="InterPro" id="IPR017871">
    <property type="entry name" value="ABC_transporter-like_CS"/>
</dbReference>
<evidence type="ECO:0000256" key="2">
    <source>
        <dbReference type="ARBA" id="ARBA00022448"/>
    </source>
</evidence>
<dbReference type="CDD" id="cd03257">
    <property type="entry name" value="ABC_NikE_OppD_transporters"/>
    <property type="match status" value="1"/>
</dbReference>
<name>A0A1V4IEP9_9CLOT</name>
<dbReference type="Proteomes" id="UP000190080">
    <property type="component" value="Unassembled WGS sequence"/>
</dbReference>
<reference evidence="6 7" key="1">
    <citation type="submission" date="2017-03" db="EMBL/GenBank/DDBJ databases">
        <title>Genome sequence of Clostridium oryzae DSM 28571.</title>
        <authorList>
            <person name="Poehlein A."/>
            <person name="Daniel R."/>
        </authorList>
    </citation>
    <scope>NUCLEOTIDE SEQUENCE [LARGE SCALE GENOMIC DNA]</scope>
    <source>
        <strain evidence="6 7">DSM 28571</strain>
    </source>
</reference>
<gene>
    <name evidence="6" type="primary">oppF_4</name>
    <name evidence="6" type="ORF">CLORY_36290</name>
</gene>
<comment type="caution">
    <text evidence="6">The sequence shown here is derived from an EMBL/GenBank/DDBJ whole genome shotgun (WGS) entry which is preliminary data.</text>
</comment>
<dbReference type="OrthoDB" id="9806285at2"/>
<dbReference type="InterPro" id="IPR027417">
    <property type="entry name" value="P-loop_NTPase"/>
</dbReference>
<evidence type="ECO:0000256" key="1">
    <source>
        <dbReference type="ARBA" id="ARBA00005417"/>
    </source>
</evidence>
<keyword evidence="4 6" id="KW-0067">ATP-binding</keyword>
<comment type="similarity">
    <text evidence="1">Belongs to the ABC transporter superfamily.</text>
</comment>
<dbReference type="Pfam" id="PF08352">
    <property type="entry name" value="oligo_HPY"/>
    <property type="match status" value="1"/>
</dbReference>
<keyword evidence="7" id="KW-1185">Reference proteome</keyword>
<dbReference type="GO" id="GO:0055085">
    <property type="term" value="P:transmembrane transport"/>
    <property type="evidence" value="ECO:0007669"/>
    <property type="project" value="UniProtKB-ARBA"/>
</dbReference>
<dbReference type="STRING" id="1450648.CLORY_36290"/>
<dbReference type="InterPro" id="IPR003439">
    <property type="entry name" value="ABC_transporter-like_ATP-bd"/>
</dbReference>
<dbReference type="NCBIfam" id="TIGR01727">
    <property type="entry name" value="oligo_HPY"/>
    <property type="match status" value="1"/>
</dbReference>
<sequence>MENTLVKVQGLTKHFALDNGAFNSKHEFVHAVDNVSFEVQRKETFALVGESGCGKSTLGRLLIRLINATTGSITFNGNDISKLKGSALRQIRKEMQIIFQDPFSSLNPRMNIRDIIAEPLLTHKIIKKSEKESYIGQLMELVGLRKEYMSRYPHMFSGGQRQRIGIARAIALNPKFIVCDEPVSALDVSIQSQIINLLQDLQEEKDLTYLFISHDLGVVRYISSRVCVMFLGKIMELGPTEELYTHPLHPYTKFLIAAAPIMNPHDRDKEKLILQGDIPSPVNVPSGCRFHFRCPYCKKICTEEEPQLIEKDGRSVACHFPGK</sequence>
<dbReference type="SMART" id="SM00382">
    <property type="entry name" value="AAA"/>
    <property type="match status" value="1"/>
</dbReference>
<dbReference type="GO" id="GO:0015833">
    <property type="term" value="P:peptide transport"/>
    <property type="evidence" value="ECO:0007669"/>
    <property type="project" value="InterPro"/>
</dbReference>
<dbReference type="SUPFAM" id="SSF52540">
    <property type="entry name" value="P-loop containing nucleoside triphosphate hydrolases"/>
    <property type="match status" value="1"/>
</dbReference>
<keyword evidence="3" id="KW-0547">Nucleotide-binding</keyword>
<dbReference type="Gene3D" id="3.40.50.300">
    <property type="entry name" value="P-loop containing nucleotide triphosphate hydrolases"/>
    <property type="match status" value="1"/>
</dbReference>
<feature type="domain" description="ABC transporter" evidence="5">
    <location>
        <begin position="6"/>
        <end position="256"/>
    </location>
</feature>
<organism evidence="6 7">
    <name type="scientific">Clostridium oryzae</name>
    <dbReference type="NCBI Taxonomy" id="1450648"/>
    <lineage>
        <taxon>Bacteria</taxon>
        <taxon>Bacillati</taxon>
        <taxon>Bacillota</taxon>
        <taxon>Clostridia</taxon>
        <taxon>Eubacteriales</taxon>
        <taxon>Clostridiaceae</taxon>
        <taxon>Clostridium</taxon>
    </lineage>
</organism>
<evidence type="ECO:0000313" key="6">
    <source>
        <dbReference type="EMBL" id="OPJ58399.1"/>
    </source>
</evidence>
<evidence type="ECO:0000256" key="3">
    <source>
        <dbReference type="ARBA" id="ARBA00022741"/>
    </source>
</evidence>
<dbReference type="InterPro" id="IPR050319">
    <property type="entry name" value="ABC_transp_ATP-bind"/>
</dbReference>
<dbReference type="PANTHER" id="PTHR43776">
    <property type="entry name" value="TRANSPORT ATP-BINDING PROTEIN"/>
    <property type="match status" value="1"/>
</dbReference>